<feature type="region of interest" description="Disordered" evidence="5">
    <location>
        <begin position="1"/>
        <end position="20"/>
    </location>
</feature>
<feature type="transmembrane region" description="Helical" evidence="6">
    <location>
        <begin position="374"/>
        <end position="392"/>
    </location>
</feature>
<dbReference type="PRINTS" id="PR00237">
    <property type="entry name" value="GPCRRHODOPSN"/>
</dbReference>
<keyword evidence="8" id="KW-0675">Receptor</keyword>
<gene>
    <name evidence="8" type="ORF">ElyMa_003391600</name>
</gene>
<keyword evidence="9" id="KW-1185">Reference proteome</keyword>
<feature type="transmembrane region" description="Helical" evidence="6">
    <location>
        <begin position="282"/>
        <end position="305"/>
    </location>
</feature>
<evidence type="ECO:0000256" key="6">
    <source>
        <dbReference type="SAM" id="Phobius"/>
    </source>
</evidence>
<dbReference type="GO" id="GO:0016020">
    <property type="term" value="C:membrane"/>
    <property type="evidence" value="ECO:0007669"/>
    <property type="project" value="UniProtKB-SubCell"/>
</dbReference>
<protein>
    <submittedName>
        <fullName evidence="8">FMRFamide receptor-like</fullName>
    </submittedName>
</protein>
<proteinExistence type="predicted"/>
<dbReference type="InterPro" id="IPR017452">
    <property type="entry name" value="GPCR_Rhodpsn_7TM"/>
</dbReference>
<feature type="region of interest" description="Disordered" evidence="5">
    <location>
        <begin position="86"/>
        <end position="142"/>
    </location>
</feature>
<dbReference type="Pfam" id="PF00001">
    <property type="entry name" value="7tm_1"/>
    <property type="match status" value="1"/>
</dbReference>
<evidence type="ECO:0000256" key="2">
    <source>
        <dbReference type="ARBA" id="ARBA00022692"/>
    </source>
</evidence>
<dbReference type="GO" id="GO:0004930">
    <property type="term" value="F:G protein-coupled receptor activity"/>
    <property type="evidence" value="ECO:0007669"/>
    <property type="project" value="InterPro"/>
</dbReference>
<dbReference type="AlphaFoldDB" id="A0AAV4JSG5"/>
<dbReference type="InterPro" id="IPR000276">
    <property type="entry name" value="GPCR_Rhodpsn"/>
</dbReference>
<reference evidence="8 9" key="1">
    <citation type="journal article" date="2021" name="Elife">
        <title>Chloroplast acquisition without the gene transfer in kleptoplastic sea slugs, Plakobranchus ocellatus.</title>
        <authorList>
            <person name="Maeda T."/>
            <person name="Takahashi S."/>
            <person name="Yoshida T."/>
            <person name="Shimamura S."/>
            <person name="Takaki Y."/>
            <person name="Nagai Y."/>
            <person name="Toyoda A."/>
            <person name="Suzuki Y."/>
            <person name="Arimoto A."/>
            <person name="Ishii H."/>
            <person name="Satoh N."/>
            <person name="Nishiyama T."/>
            <person name="Hasebe M."/>
            <person name="Maruyama T."/>
            <person name="Minagawa J."/>
            <person name="Obokata J."/>
            <person name="Shigenobu S."/>
        </authorList>
    </citation>
    <scope>NUCLEOTIDE SEQUENCE [LARGE SCALE GENOMIC DNA]</scope>
</reference>
<accession>A0AAV4JSG5</accession>
<feature type="transmembrane region" description="Helical" evidence="6">
    <location>
        <begin position="177"/>
        <end position="199"/>
    </location>
</feature>
<evidence type="ECO:0000259" key="7">
    <source>
        <dbReference type="PROSITE" id="PS50262"/>
    </source>
</evidence>
<feature type="compositionally biased region" description="Polar residues" evidence="5">
    <location>
        <begin position="101"/>
        <end position="112"/>
    </location>
</feature>
<keyword evidence="2 6" id="KW-0812">Transmembrane</keyword>
<keyword evidence="4 6" id="KW-0472">Membrane</keyword>
<organism evidence="8 9">
    <name type="scientific">Elysia marginata</name>
    <dbReference type="NCBI Taxonomy" id="1093978"/>
    <lineage>
        <taxon>Eukaryota</taxon>
        <taxon>Metazoa</taxon>
        <taxon>Spiralia</taxon>
        <taxon>Lophotrochozoa</taxon>
        <taxon>Mollusca</taxon>
        <taxon>Gastropoda</taxon>
        <taxon>Heterobranchia</taxon>
        <taxon>Euthyneura</taxon>
        <taxon>Panpulmonata</taxon>
        <taxon>Sacoglossa</taxon>
        <taxon>Placobranchoidea</taxon>
        <taxon>Plakobranchidae</taxon>
        <taxon>Elysia</taxon>
    </lineage>
</organism>
<feature type="compositionally biased region" description="Polar residues" evidence="5">
    <location>
        <begin position="35"/>
        <end position="48"/>
    </location>
</feature>
<comment type="caution">
    <text evidence="8">The sequence shown here is derived from an EMBL/GenBank/DDBJ whole genome shotgun (WGS) entry which is preliminary data.</text>
</comment>
<evidence type="ECO:0000256" key="5">
    <source>
        <dbReference type="SAM" id="MobiDB-lite"/>
    </source>
</evidence>
<dbReference type="Gene3D" id="1.20.1070.10">
    <property type="entry name" value="Rhodopsin 7-helix transmembrane proteins"/>
    <property type="match status" value="1"/>
</dbReference>
<evidence type="ECO:0000256" key="4">
    <source>
        <dbReference type="ARBA" id="ARBA00023136"/>
    </source>
</evidence>
<keyword evidence="3 6" id="KW-1133">Transmembrane helix</keyword>
<feature type="transmembrane region" description="Helical" evidence="6">
    <location>
        <begin position="206"/>
        <end position="228"/>
    </location>
</feature>
<dbReference type="EMBL" id="BMAT01006980">
    <property type="protein sequence ID" value="GFS23526.1"/>
    <property type="molecule type" value="Genomic_DNA"/>
</dbReference>
<evidence type="ECO:0000256" key="3">
    <source>
        <dbReference type="ARBA" id="ARBA00022989"/>
    </source>
</evidence>
<feature type="transmembrane region" description="Helical" evidence="6">
    <location>
        <begin position="325"/>
        <end position="344"/>
    </location>
</feature>
<evidence type="ECO:0000313" key="9">
    <source>
        <dbReference type="Proteomes" id="UP000762676"/>
    </source>
</evidence>
<dbReference type="InterPro" id="IPR052954">
    <property type="entry name" value="GPCR-Ligand_Int"/>
</dbReference>
<evidence type="ECO:0000313" key="8">
    <source>
        <dbReference type="EMBL" id="GFS23526.1"/>
    </source>
</evidence>
<dbReference type="PROSITE" id="PS50262">
    <property type="entry name" value="G_PROTEIN_RECEP_F1_2"/>
    <property type="match status" value="1"/>
</dbReference>
<dbReference type="SUPFAM" id="SSF81321">
    <property type="entry name" value="Family A G protein-coupled receptor-like"/>
    <property type="match status" value="1"/>
</dbReference>
<feature type="domain" description="G-protein coupled receptors family 1 profile" evidence="7">
    <location>
        <begin position="185"/>
        <end position="432"/>
    </location>
</feature>
<dbReference type="Proteomes" id="UP000762676">
    <property type="component" value="Unassembled WGS sequence"/>
</dbReference>
<feature type="transmembrane region" description="Helical" evidence="6">
    <location>
        <begin position="240"/>
        <end position="261"/>
    </location>
</feature>
<name>A0AAV4JSG5_9GAST</name>
<feature type="region of interest" description="Disordered" evidence="5">
    <location>
        <begin position="26"/>
        <end position="58"/>
    </location>
</feature>
<feature type="transmembrane region" description="Helical" evidence="6">
    <location>
        <begin position="412"/>
        <end position="435"/>
    </location>
</feature>
<sequence length="460" mass="51422">MSIYGTRTRRDTSKVVQQSGHRFLPLDNDIDLEKTTPSQISGAHTRQPFSHRPGTPNTSSALSIKAFLTLGSENGVASFTDINKESQSTNISNDAEKSSEASRTNDSSTSQYEVIPSPGTNTTTNSSKPREGRSQYSNRTDNCGYTFSDKTCPPPTPEEMRQIDAVCYALEVQIDTIASVALIFGLPGSVFALITVCNMAVNPTTLYMGCLAVSDFISLIFGIQVYRFPDDGSLTYTEIAAIWFGRIFQTFSHWTLALICLERFVSVRFPTQKRNLYSLRNTGLSVGVIFIVSVTPFIANCAYYMNHDYEEDLNLALTIIQNLFYITAPGALIVVLSSLTAIQLKRAAKRRETMTSSSSVSDRSSRMEADLTRIMLLTSVCFVVFTLPWGAINTFDRVRNLFCPWTEAVYSFFFYGFVSITFLNHAVNFFVYYACARGFRNQFWLVICRKSKVNMDTKAS</sequence>
<comment type="subcellular location">
    <subcellularLocation>
        <location evidence="1">Membrane</location>
    </subcellularLocation>
</comment>
<dbReference type="PANTHER" id="PTHR46641">
    <property type="entry name" value="FMRFAMIDE RECEPTOR-RELATED"/>
    <property type="match status" value="1"/>
</dbReference>
<evidence type="ECO:0000256" key="1">
    <source>
        <dbReference type="ARBA" id="ARBA00004370"/>
    </source>
</evidence>